<evidence type="ECO:0000313" key="5">
    <source>
        <dbReference type="EMBL" id="SBV26536.1"/>
    </source>
</evidence>
<accession>A0A1C3N1U4</accession>
<evidence type="ECO:0000256" key="2">
    <source>
        <dbReference type="ARBA" id="ARBA00022676"/>
    </source>
</evidence>
<proteinExistence type="inferred from homology"/>
<reference evidence="6" key="1">
    <citation type="submission" date="2016-06" db="EMBL/GenBank/DDBJ databases">
        <authorList>
            <person name="Varghese N."/>
        </authorList>
    </citation>
    <scope>NUCLEOTIDE SEQUENCE [LARGE SCALE GENOMIC DNA]</scope>
    <source>
        <strain evidence="6">DSM 45344</strain>
    </source>
</reference>
<dbReference type="GO" id="GO:0016757">
    <property type="term" value="F:glycosyltransferase activity"/>
    <property type="evidence" value="ECO:0007669"/>
    <property type="project" value="UniProtKB-KW"/>
</dbReference>
<dbReference type="RefSeq" id="WP_197677579.1">
    <property type="nucleotide sequence ID" value="NZ_JBHRWG010000003.1"/>
</dbReference>
<dbReference type="PATRIC" id="fig|307121.4.peg.2081"/>
<keyword evidence="3 5" id="KW-0808">Transferase</keyword>
<comment type="similarity">
    <text evidence="1">Belongs to the glycosyltransferase 2 family.</text>
</comment>
<dbReference type="InterPro" id="IPR001173">
    <property type="entry name" value="Glyco_trans_2-like"/>
</dbReference>
<dbReference type="Gene3D" id="3.90.550.10">
    <property type="entry name" value="Spore Coat Polysaccharide Biosynthesis Protein SpsA, Chain A"/>
    <property type="match status" value="1"/>
</dbReference>
<dbReference type="EMBL" id="LT598496">
    <property type="protein sequence ID" value="SBV26536.1"/>
    <property type="molecule type" value="Genomic_DNA"/>
</dbReference>
<dbReference type="Proteomes" id="UP000199393">
    <property type="component" value="Chromosome I"/>
</dbReference>
<evidence type="ECO:0000313" key="6">
    <source>
        <dbReference type="Proteomes" id="UP000199393"/>
    </source>
</evidence>
<evidence type="ECO:0000256" key="3">
    <source>
        <dbReference type="ARBA" id="ARBA00022679"/>
    </source>
</evidence>
<evidence type="ECO:0000256" key="1">
    <source>
        <dbReference type="ARBA" id="ARBA00006739"/>
    </source>
</evidence>
<evidence type="ECO:0000259" key="4">
    <source>
        <dbReference type="Pfam" id="PF00535"/>
    </source>
</evidence>
<dbReference type="Pfam" id="PF00535">
    <property type="entry name" value="Glycos_transf_2"/>
    <property type="match status" value="1"/>
</dbReference>
<sequence length="374" mass="41111">MFDVAAMRLTLTGLAPATVVRPGPPPVRRPRVSVVVPCYNYGHYLRSCVDSVLSQPGVEVDVLIVDDASPDGSASVVREIAAADDRVRAICHDRNRGHIATYNEGLSQVDGDYVVLLSADDLLTPSSLARATAVMEQHPEVGLVYGRAVAFSGDDLPPARTTATSWTLWRGRDWLADRCGTGRNPLRSPEAVMRTSVLRAVGGYNPELPHAGDLEMWMRAATVSDVAFVGGADQAYYREHAANMHLTSFQGGDPKGVLVDLAERTACFDNVLGGDPRWRDLHDLSRRTLAREALTYAVRSFEWGKAESWPVDELAAFAADTCPRPALAPLWRALALRRRVGARRSRRHPLFLPGEQVHKVRARVAHRRWQQAGI</sequence>
<dbReference type="InterPro" id="IPR029044">
    <property type="entry name" value="Nucleotide-diphossugar_trans"/>
</dbReference>
<dbReference type="AlphaFoldDB" id="A0A1C3N1U4"/>
<dbReference type="PANTHER" id="PTHR43685:SF5">
    <property type="entry name" value="GLYCOSYLTRANSFERASE EPSE-RELATED"/>
    <property type="match status" value="1"/>
</dbReference>
<keyword evidence="2" id="KW-0328">Glycosyltransferase</keyword>
<dbReference type="STRING" id="307121.GA0070620_2030"/>
<gene>
    <name evidence="5" type="ORF">GA0070620_2030</name>
</gene>
<protein>
    <submittedName>
        <fullName evidence="5">Glycosyl transferase family 2</fullName>
    </submittedName>
</protein>
<organism evidence="5 6">
    <name type="scientific">Micromonospora krabiensis</name>
    <dbReference type="NCBI Taxonomy" id="307121"/>
    <lineage>
        <taxon>Bacteria</taxon>
        <taxon>Bacillati</taxon>
        <taxon>Actinomycetota</taxon>
        <taxon>Actinomycetes</taxon>
        <taxon>Micromonosporales</taxon>
        <taxon>Micromonosporaceae</taxon>
        <taxon>Micromonospora</taxon>
    </lineage>
</organism>
<dbReference type="PANTHER" id="PTHR43685">
    <property type="entry name" value="GLYCOSYLTRANSFERASE"/>
    <property type="match status" value="1"/>
</dbReference>
<name>A0A1C3N1U4_9ACTN</name>
<dbReference type="InterPro" id="IPR050834">
    <property type="entry name" value="Glycosyltransf_2"/>
</dbReference>
<dbReference type="SUPFAM" id="SSF53448">
    <property type="entry name" value="Nucleotide-diphospho-sugar transferases"/>
    <property type="match status" value="1"/>
</dbReference>
<keyword evidence="6" id="KW-1185">Reference proteome</keyword>
<feature type="domain" description="Glycosyltransferase 2-like" evidence="4">
    <location>
        <begin position="33"/>
        <end position="168"/>
    </location>
</feature>